<gene>
    <name evidence="2" type="ORF">HK105_208857</name>
</gene>
<feature type="compositionally biased region" description="Low complexity" evidence="1">
    <location>
        <begin position="313"/>
        <end position="325"/>
    </location>
</feature>
<feature type="region of interest" description="Disordered" evidence="1">
    <location>
        <begin position="299"/>
        <end position="330"/>
    </location>
</feature>
<name>A0ABR4MWK3_9FUNG</name>
<proteinExistence type="predicted"/>
<evidence type="ECO:0000313" key="2">
    <source>
        <dbReference type="EMBL" id="KAL2911649.1"/>
    </source>
</evidence>
<dbReference type="Proteomes" id="UP001527925">
    <property type="component" value="Unassembled WGS sequence"/>
</dbReference>
<accession>A0ABR4MWK3</accession>
<evidence type="ECO:0000313" key="3">
    <source>
        <dbReference type="Proteomes" id="UP001527925"/>
    </source>
</evidence>
<comment type="caution">
    <text evidence="2">The sequence shown here is derived from an EMBL/GenBank/DDBJ whole genome shotgun (WGS) entry which is preliminary data.</text>
</comment>
<keyword evidence="3" id="KW-1185">Reference proteome</keyword>
<feature type="region of interest" description="Disordered" evidence="1">
    <location>
        <begin position="349"/>
        <end position="371"/>
    </location>
</feature>
<dbReference type="EMBL" id="JADGIZ020000094">
    <property type="protein sequence ID" value="KAL2911649.1"/>
    <property type="molecule type" value="Genomic_DNA"/>
</dbReference>
<evidence type="ECO:0000256" key="1">
    <source>
        <dbReference type="SAM" id="MobiDB-lite"/>
    </source>
</evidence>
<reference evidence="2 3" key="1">
    <citation type="submission" date="2023-09" db="EMBL/GenBank/DDBJ databases">
        <title>Pangenome analysis of Batrachochytrium dendrobatidis and related Chytrids.</title>
        <authorList>
            <person name="Yacoub M.N."/>
            <person name="Stajich J.E."/>
            <person name="James T.Y."/>
        </authorList>
    </citation>
    <scope>NUCLEOTIDE SEQUENCE [LARGE SCALE GENOMIC DNA]</scope>
    <source>
        <strain evidence="2 3">JEL0888</strain>
    </source>
</reference>
<protein>
    <submittedName>
        <fullName evidence="2">Uncharacterized protein</fullName>
    </submittedName>
</protein>
<sequence>MGRTLQTQTSEQELVRKVRAVFDECMAKIPSTRDTPFDFDDFVHSLDERDQCFPAPSGRTLSHADVATARNTQSRATAASLRRLELASDSTTDSGGESNYESPATFTPLRRRMGVQLDPADMAPFAQPNNMDEAALQHSHALQAVGRVDPLSVGLPLQEISGAAEGDAGGYAWSPRSPRIAPVRVSVRDVAGMDLDAATHSYALGPPLPAALVDPLTNPTIVPQHRQRRFRHARDPAAASAALAAGRAMSLEEIPEAAIWSDGTVLTLPQSIEDIMQTTISLTQTDWWRTTGRAAAQAAETQLLGESSRERIGTSSNGRGSSSGSRIDWQPPADWEAGLIAWPVSALPEPLSLPPQHDSQDTEGADAPSSVAPAVVQADLPTLPLAAPLRLHGLRRRHSIHSAFASAGSGPSEQPNVYTGRRGSLSGRVGHAYPSTGPHSHALATPLRETWSERARRVWPLAVPRHAPGYTRIPPAGE</sequence>
<organism evidence="2 3">
    <name type="scientific">Polyrhizophydium stewartii</name>
    <dbReference type="NCBI Taxonomy" id="2732419"/>
    <lineage>
        <taxon>Eukaryota</taxon>
        <taxon>Fungi</taxon>
        <taxon>Fungi incertae sedis</taxon>
        <taxon>Chytridiomycota</taxon>
        <taxon>Chytridiomycota incertae sedis</taxon>
        <taxon>Chytridiomycetes</taxon>
        <taxon>Rhizophydiales</taxon>
        <taxon>Rhizophydiales incertae sedis</taxon>
        <taxon>Polyrhizophydium</taxon>
    </lineage>
</organism>